<feature type="region of interest" description="Disordered" evidence="1">
    <location>
        <begin position="236"/>
        <end position="267"/>
    </location>
</feature>
<accession>A0A9Q1K0H4</accession>
<sequence length="267" mass="30276">MRGLNQPTLYAKYEAGDVGDSEDDSGCSTDDDSRSNEDDVIDNPSLDDEIPRQIVTVDVDDDGVKLHLLFWTACNAYTKHVYKQTMDVIKRESKKAYGWLVDESIEHWARFTSEMPDNTTNFVKSFNGKIEKYRCKHVFIMFEAGKVVSRVKLLLVKAKQESRGCRLTPTSEGVFDEIEGATQFTLKLKEVDPKLRGEGISLRKERTSLEATLSSVAFVSNLAIIKKSQRAMCPPDFKRERQAKLQGEDGEKESWVGQGKKLSHQRN</sequence>
<reference evidence="2" key="1">
    <citation type="submission" date="2022-04" db="EMBL/GenBank/DDBJ databases">
        <title>Carnegiea gigantea Genome sequencing and assembly v2.</title>
        <authorList>
            <person name="Copetti D."/>
            <person name="Sanderson M.J."/>
            <person name="Burquez A."/>
            <person name="Wojciechowski M.F."/>
        </authorList>
    </citation>
    <scope>NUCLEOTIDE SEQUENCE</scope>
    <source>
        <strain evidence="2">SGP5-SGP5p</strain>
        <tissue evidence="2">Aerial part</tissue>
    </source>
</reference>
<gene>
    <name evidence="2" type="ORF">Cgig2_021454</name>
</gene>
<evidence type="ECO:0000313" key="2">
    <source>
        <dbReference type="EMBL" id="KAJ8434498.1"/>
    </source>
</evidence>
<name>A0A9Q1K0H4_9CARY</name>
<proteinExistence type="predicted"/>
<keyword evidence="3" id="KW-1185">Reference proteome</keyword>
<dbReference type="EMBL" id="JAKOGI010000474">
    <property type="protein sequence ID" value="KAJ8434498.1"/>
    <property type="molecule type" value="Genomic_DNA"/>
</dbReference>
<dbReference type="AlphaFoldDB" id="A0A9Q1K0H4"/>
<dbReference type="OrthoDB" id="687700at2759"/>
<feature type="compositionally biased region" description="Basic and acidic residues" evidence="1">
    <location>
        <begin position="236"/>
        <end position="254"/>
    </location>
</feature>
<evidence type="ECO:0000256" key="1">
    <source>
        <dbReference type="SAM" id="MobiDB-lite"/>
    </source>
</evidence>
<organism evidence="2 3">
    <name type="scientific">Carnegiea gigantea</name>
    <dbReference type="NCBI Taxonomy" id="171969"/>
    <lineage>
        <taxon>Eukaryota</taxon>
        <taxon>Viridiplantae</taxon>
        <taxon>Streptophyta</taxon>
        <taxon>Embryophyta</taxon>
        <taxon>Tracheophyta</taxon>
        <taxon>Spermatophyta</taxon>
        <taxon>Magnoliopsida</taxon>
        <taxon>eudicotyledons</taxon>
        <taxon>Gunneridae</taxon>
        <taxon>Pentapetalae</taxon>
        <taxon>Caryophyllales</taxon>
        <taxon>Cactineae</taxon>
        <taxon>Cactaceae</taxon>
        <taxon>Cactoideae</taxon>
        <taxon>Echinocereeae</taxon>
        <taxon>Carnegiea</taxon>
    </lineage>
</organism>
<comment type="caution">
    <text evidence="2">The sequence shown here is derived from an EMBL/GenBank/DDBJ whole genome shotgun (WGS) entry which is preliminary data.</text>
</comment>
<dbReference type="Proteomes" id="UP001153076">
    <property type="component" value="Unassembled WGS sequence"/>
</dbReference>
<feature type="region of interest" description="Disordered" evidence="1">
    <location>
        <begin position="1"/>
        <end position="46"/>
    </location>
</feature>
<evidence type="ECO:0000313" key="3">
    <source>
        <dbReference type="Proteomes" id="UP001153076"/>
    </source>
</evidence>
<protein>
    <submittedName>
        <fullName evidence="2">Uncharacterized protein</fullName>
    </submittedName>
</protein>